<protein>
    <submittedName>
        <fullName evidence="2">Uncharacterized protein</fullName>
    </submittedName>
</protein>
<name>A0AAW0APD1_9AGAR</name>
<dbReference type="AlphaFoldDB" id="A0AAW0APD1"/>
<evidence type="ECO:0000313" key="3">
    <source>
        <dbReference type="Proteomes" id="UP001362999"/>
    </source>
</evidence>
<accession>A0AAW0APD1</accession>
<keyword evidence="3" id="KW-1185">Reference proteome</keyword>
<dbReference type="EMBL" id="JAWWNJ010000056">
    <property type="protein sequence ID" value="KAK7014693.1"/>
    <property type="molecule type" value="Genomic_DNA"/>
</dbReference>
<dbReference type="Proteomes" id="UP001362999">
    <property type="component" value="Unassembled WGS sequence"/>
</dbReference>
<organism evidence="2 3">
    <name type="scientific">Favolaschia claudopus</name>
    <dbReference type="NCBI Taxonomy" id="2862362"/>
    <lineage>
        <taxon>Eukaryota</taxon>
        <taxon>Fungi</taxon>
        <taxon>Dikarya</taxon>
        <taxon>Basidiomycota</taxon>
        <taxon>Agaricomycotina</taxon>
        <taxon>Agaricomycetes</taxon>
        <taxon>Agaricomycetidae</taxon>
        <taxon>Agaricales</taxon>
        <taxon>Marasmiineae</taxon>
        <taxon>Mycenaceae</taxon>
        <taxon>Favolaschia</taxon>
    </lineage>
</organism>
<feature type="compositionally biased region" description="Polar residues" evidence="1">
    <location>
        <begin position="1"/>
        <end position="26"/>
    </location>
</feature>
<feature type="region of interest" description="Disordered" evidence="1">
    <location>
        <begin position="1"/>
        <end position="28"/>
    </location>
</feature>
<evidence type="ECO:0000313" key="2">
    <source>
        <dbReference type="EMBL" id="KAK7014693.1"/>
    </source>
</evidence>
<reference evidence="2 3" key="1">
    <citation type="journal article" date="2024" name="J Genomics">
        <title>Draft genome sequencing and assembly of Favolaschia claudopus CIRM-BRFM 2984 isolated from oak limbs.</title>
        <authorList>
            <person name="Navarro D."/>
            <person name="Drula E."/>
            <person name="Chaduli D."/>
            <person name="Cazenave R."/>
            <person name="Ahrendt S."/>
            <person name="Wang J."/>
            <person name="Lipzen A."/>
            <person name="Daum C."/>
            <person name="Barry K."/>
            <person name="Grigoriev I.V."/>
            <person name="Favel A."/>
            <person name="Rosso M.N."/>
            <person name="Martin F."/>
        </authorList>
    </citation>
    <scope>NUCLEOTIDE SEQUENCE [LARGE SCALE GENOMIC DNA]</scope>
    <source>
        <strain evidence="2 3">CIRM-BRFM 2984</strain>
    </source>
</reference>
<sequence length="93" mass="10527">MSSVPATPTHQRLASYMPFSSSTGPYQQPAHAQAAAELDRKFVFLSPTEFLKHYFPLLDPAIGSPSLVDYDELTRISQMKNELEMYDPLIEYT</sequence>
<comment type="caution">
    <text evidence="2">The sequence shown here is derived from an EMBL/GenBank/DDBJ whole genome shotgun (WGS) entry which is preliminary data.</text>
</comment>
<evidence type="ECO:0000256" key="1">
    <source>
        <dbReference type="SAM" id="MobiDB-lite"/>
    </source>
</evidence>
<proteinExistence type="predicted"/>
<gene>
    <name evidence="2" type="ORF">R3P38DRAFT_1437905</name>
</gene>